<evidence type="ECO:0000313" key="2">
    <source>
        <dbReference type="EMBL" id="MQX16278.1"/>
    </source>
</evidence>
<comment type="caution">
    <text evidence="2">The sequence shown here is derived from an EMBL/GenBank/DDBJ whole genome shotgun (WGS) entry which is preliminary data.</text>
</comment>
<sequence length="228" mass="25235">MIIQRTIPHALKTLVYAAVFLTTGIDMTLGAPLPLPSTPYRYTVLDQELSDALQEFGDNLNIRVNVSAEVKGRIRGRMPDLPAGEFLDRLTALYDLQWYYDGLVLYVSAAKEAQTRMLALPTRRFDAFEATLDALNISDERYLVKPANGIVMVSGPPRFVALVEQTFDGVVAEAEAKPHATKMPPESVLQLFRGSSAMIVRNGRPEGNYSSDIPPQGSTVREPELNPR</sequence>
<dbReference type="InterPro" id="IPR038591">
    <property type="entry name" value="NolW-like_sf"/>
</dbReference>
<dbReference type="EMBL" id="WITC01000060">
    <property type="protein sequence ID" value="MQX16278.1"/>
    <property type="molecule type" value="Genomic_DNA"/>
</dbReference>
<name>A0A6N7LGE9_SINTE</name>
<organism evidence="2 3">
    <name type="scientific">Sinorhizobium terangae</name>
    <dbReference type="NCBI Taxonomy" id="110322"/>
    <lineage>
        <taxon>Bacteria</taxon>
        <taxon>Pseudomonadati</taxon>
        <taxon>Pseudomonadota</taxon>
        <taxon>Alphaproteobacteria</taxon>
        <taxon>Hyphomicrobiales</taxon>
        <taxon>Rhizobiaceae</taxon>
        <taxon>Sinorhizobium/Ensifer group</taxon>
        <taxon>Sinorhizobium</taxon>
    </lineage>
</organism>
<dbReference type="RefSeq" id="WP_153440212.1">
    <property type="nucleotide sequence ID" value="NZ_JACIGA010000018.1"/>
</dbReference>
<feature type="region of interest" description="Disordered" evidence="1">
    <location>
        <begin position="203"/>
        <end position="228"/>
    </location>
</feature>
<reference evidence="2 3" key="1">
    <citation type="journal article" date="2013" name="Genome Biol.">
        <title>Comparative genomics of the core and accessory genomes of 48 Sinorhizobium strains comprising five genospecies.</title>
        <authorList>
            <person name="Sugawara M."/>
            <person name="Epstein B."/>
            <person name="Badgley B.D."/>
            <person name="Unno T."/>
            <person name="Xu L."/>
            <person name="Reese J."/>
            <person name="Gyaneshwar P."/>
            <person name="Denny R."/>
            <person name="Mudge J."/>
            <person name="Bharti A.K."/>
            <person name="Farmer A.D."/>
            <person name="May G.D."/>
            <person name="Woodward J.E."/>
            <person name="Medigue C."/>
            <person name="Vallenet D."/>
            <person name="Lajus A."/>
            <person name="Rouy Z."/>
            <person name="Martinez-Vaz B."/>
            <person name="Tiffin P."/>
            <person name="Young N.D."/>
            <person name="Sadowsky M.J."/>
        </authorList>
    </citation>
    <scope>NUCLEOTIDE SEQUENCE [LARGE SCALE GENOMIC DNA]</scope>
    <source>
        <strain evidence="2 3">USDA4894</strain>
    </source>
</reference>
<protein>
    <submittedName>
        <fullName evidence="2">Nodulation protein NolW</fullName>
    </submittedName>
</protein>
<dbReference type="Gene3D" id="3.30.1370.120">
    <property type="match status" value="1"/>
</dbReference>
<proteinExistence type="predicted"/>
<accession>A0A6N7LGE9</accession>
<feature type="compositionally biased region" description="Polar residues" evidence="1">
    <location>
        <begin position="208"/>
        <end position="219"/>
    </location>
</feature>
<evidence type="ECO:0000313" key="3">
    <source>
        <dbReference type="Proteomes" id="UP000439983"/>
    </source>
</evidence>
<dbReference type="OrthoDB" id="9775455at2"/>
<dbReference type="AlphaFoldDB" id="A0A6N7LGE9"/>
<dbReference type="Proteomes" id="UP000439983">
    <property type="component" value="Unassembled WGS sequence"/>
</dbReference>
<evidence type="ECO:0000256" key="1">
    <source>
        <dbReference type="SAM" id="MobiDB-lite"/>
    </source>
</evidence>
<keyword evidence="3" id="KW-1185">Reference proteome</keyword>
<gene>
    <name evidence="2" type="ORF">GHK62_16325</name>
</gene>
<dbReference type="Gene3D" id="3.55.50.30">
    <property type="match status" value="1"/>
</dbReference>